<name>A0ACC1D8D9_9NEOP</name>
<dbReference type="Proteomes" id="UP000824533">
    <property type="component" value="Linkage Group LG07"/>
</dbReference>
<evidence type="ECO:0000313" key="1">
    <source>
        <dbReference type="EMBL" id="KAJ0180176.1"/>
    </source>
</evidence>
<accession>A0ACC1D8D9</accession>
<organism evidence="1 2">
    <name type="scientific">Dendrolimus kikuchii</name>
    <dbReference type="NCBI Taxonomy" id="765133"/>
    <lineage>
        <taxon>Eukaryota</taxon>
        <taxon>Metazoa</taxon>
        <taxon>Ecdysozoa</taxon>
        <taxon>Arthropoda</taxon>
        <taxon>Hexapoda</taxon>
        <taxon>Insecta</taxon>
        <taxon>Pterygota</taxon>
        <taxon>Neoptera</taxon>
        <taxon>Endopterygota</taxon>
        <taxon>Lepidoptera</taxon>
        <taxon>Glossata</taxon>
        <taxon>Ditrysia</taxon>
        <taxon>Bombycoidea</taxon>
        <taxon>Lasiocampidae</taxon>
        <taxon>Dendrolimus</taxon>
    </lineage>
</organism>
<keyword evidence="2" id="KW-1185">Reference proteome</keyword>
<gene>
    <name evidence="1" type="ORF">K1T71_004767</name>
</gene>
<evidence type="ECO:0000313" key="2">
    <source>
        <dbReference type="Proteomes" id="UP000824533"/>
    </source>
</evidence>
<dbReference type="EMBL" id="CM034393">
    <property type="protein sequence ID" value="KAJ0180176.1"/>
    <property type="molecule type" value="Genomic_DNA"/>
</dbReference>
<protein>
    <submittedName>
        <fullName evidence="1">Uncharacterized protein</fullName>
    </submittedName>
</protein>
<comment type="caution">
    <text evidence="1">The sequence shown here is derived from an EMBL/GenBank/DDBJ whole genome shotgun (WGS) entry which is preliminary data.</text>
</comment>
<proteinExistence type="predicted"/>
<sequence length="465" mass="52077">MANPTLNSHRSLVVAAPFLAALSLGGTIGYPNTLLQQLQSNSSTIKLDFETLSWIGSIHGFASIPSILMPSLMQWKGRKLSFLFSCLLVAIGWILAYTAQSISTILISESFHGLGSQCVLIVSYCSMSEFLSPKFRNICISAFGIWQSSGIAAIAIIGQYGHWKTSALIMLIPIALGMLIAWLVWPESPSWLALQGRYKECETTFKWLRGDGEKANKELLELIQARKEDDKRESLYKSIARRDFYIPVGLMFLLLSSAYWSGFMVLIVYSHLIVKKTTNDNNLVHYSTIALNILLILGNTNCTILMKRMNNKTLNLIGCVGVLLSSFFCFTVTLLQNIGVLTYSVLCLCGLAIYIFVEMGFLLPSACVIAMEITAVKYRGIGGALFVVFSSLLHFSSLKLAPYMFEYMNLWGTFLVYFINTAVSCLIIWKFVPETRNKTLQELEDYFNHGKFIKRFTQDVTVPII</sequence>
<reference evidence="1 2" key="1">
    <citation type="journal article" date="2021" name="Front. Genet.">
        <title>Chromosome-Level Genome Assembly Reveals Significant Gene Expansion in the Toll and IMD Signaling Pathways of Dendrolimus kikuchii.</title>
        <authorList>
            <person name="Zhou J."/>
            <person name="Wu P."/>
            <person name="Xiong Z."/>
            <person name="Liu N."/>
            <person name="Zhao N."/>
            <person name="Ji M."/>
            <person name="Qiu Y."/>
            <person name="Yang B."/>
        </authorList>
    </citation>
    <scope>NUCLEOTIDE SEQUENCE [LARGE SCALE GENOMIC DNA]</scope>
    <source>
        <strain evidence="1">Ann1</strain>
    </source>
</reference>